<dbReference type="InterPro" id="IPR023210">
    <property type="entry name" value="NADP_OxRdtase_dom"/>
</dbReference>
<comment type="caution">
    <text evidence="5">The sequence shown here is derived from an EMBL/GenBank/DDBJ whole genome shotgun (WGS) entry which is preliminary data.</text>
</comment>
<reference evidence="5 6" key="1">
    <citation type="submission" date="2018-06" db="EMBL/GenBank/DDBJ databases">
        <authorList>
            <consortium name="Pathogen Informatics"/>
            <person name="Doyle S."/>
        </authorList>
    </citation>
    <scope>NUCLEOTIDE SEQUENCE [LARGE SCALE GENOMIC DNA]</scope>
    <source>
        <strain evidence="5 6">NCTC11535</strain>
    </source>
</reference>
<dbReference type="PIRSF" id="PIRSF000097">
    <property type="entry name" value="AKR"/>
    <property type="match status" value="1"/>
</dbReference>
<dbReference type="Pfam" id="PF00248">
    <property type="entry name" value="Aldo_ket_red"/>
    <property type="match status" value="1"/>
</dbReference>
<dbReference type="PROSITE" id="PS00798">
    <property type="entry name" value="ALDOKETO_REDUCTASE_1"/>
    <property type="match status" value="1"/>
</dbReference>
<dbReference type="RefSeq" id="WP_111837289.1">
    <property type="nucleotide sequence ID" value="NZ_UAPQ01000011.1"/>
</dbReference>
<dbReference type="PANTHER" id="PTHR43827:SF3">
    <property type="entry name" value="NADP-DEPENDENT OXIDOREDUCTASE DOMAIN-CONTAINING PROTEIN"/>
    <property type="match status" value="1"/>
</dbReference>
<dbReference type="InterPro" id="IPR020471">
    <property type="entry name" value="AKR"/>
</dbReference>
<dbReference type="CDD" id="cd19071">
    <property type="entry name" value="AKR_AKR1-5-like"/>
    <property type="match status" value="1"/>
</dbReference>
<evidence type="ECO:0000259" key="4">
    <source>
        <dbReference type="Pfam" id="PF00248"/>
    </source>
</evidence>
<dbReference type="InterPro" id="IPR036812">
    <property type="entry name" value="NAD(P)_OxRdtase_dom_sf"/>
</dbReference>
<gene>
    <name evidence="5" type="ORF">NCTC11535_02106</name>
</gene>
<comment type="similarity">
    <text evidence="1">Belongs to the aldo/keto reductase family.</text>
</comment>
<protein>
    <submittedName>
        <fullName evidence="5">Uncharacterized oxidoreductase MSMEG_2408</fullName>
        <ecNumber evidence="5">1.-.-.-</ecNumber>
    </submittedName>
</protein>
<dbReference type="PROSITE" id="PS00062">
    <property type="entry name" value="ALDOKETO_REDUCTASE_2"/>
    <property type="match status" value="1"/>
</dbReference>
<organism evidence="5 6">
    <name type="scientific">Actinomyces bovis</name>
    <dbReference type="NCBI Taxonomy" id="1658"/>
    <lineage>
        <taxon>Bacteria</taxon>
        <taxon>Bacillati</taxon>
        <taxon>Actinomycetota</taxon>
        <taxon>Actinomycetes</taxon>
        <taxon>Actinomycetales</taxon>
        <taxon>Actinomycetaceae</taxon>
        <taxon>Actinomyces</taxon>
    </lineage>
</organism>
<feature type="domain" description="NADP-dependent oxidoreductase" evidence="4">
    <location>
        <begin position="31"/>
        <end position="276"/>
    </location>
</feature>
<dbReference type="GO" id="GO:0016491">
    <property type="term" value="F:oxidoreductase activity"/>
    <property type="evidence" value="ECO:0007669"/>
    <property type="project" value="UniProtKB-KW"/>
</dbReference>
<dbReference type="EMBL" id="UAPQ01000011">
    <property type="protein sequence ID" value="SPT54391.1"/>
    <property type="molecule type" value="Genomic_DNA"/>
</dbReference>
<evidence type="ECO:0000256" key="2">
    <source>
        <dbReference type="ARBA" id="ARBA00022857"/>
    </source>
</evidence>
<dbReference type="PRINTS" id="PR00069">
    <property type="entry name" value="ALDKETRDTASE"/>
</dbReference>
<dbReference type="SUPFAM" id="SSF51430">
    <property type="entry name" value="NAD(P)-linked oxidoreductase"/>
    <property type="match status" value="1"/>
</dbReference>
<dbReference type="Proteomes" id="UP000250006">
    <property type="component" value="Unassembled WGS sequence"/>
</dbReference>
<keyword evidence="2" id="KW-0521">NADP</keyword>
<keyword evidence="6" id="KW-1185">Reference proteome</keyword>
<evidence type="ECO:0000256" key="1">
    <source>
        <dbReference type="ARBA" id="ARBA00007905"/>
    </source>
</evidence>
<evidence type="ECO:0000313" key="6">
    <source>
        <dbReference type="Proteomes" id="UP000250006"/>
    </source>
</evidence>
<keyword evidence="3 5" id="KW-0560">Oxidoreductase</keyword>
<sequence>MSCVPVCTTLPVPLLPLTRGTGGQPVLIPQLGLGTYQIPDDDVTRCVLAALELGYRHVDTAQMYANEAGVGRAVADSGLPRAELFITSKLNNPNHRRDDVFRTFDASLKALGLDYLDLFLVHWPLATSPGLDLVETWQAMIELQESGRVRAIGVSNFEPEHLETIISATGVTPAVNQVEIHPYLRQDALRAYHRSQGIVTQAWSPLARARLLGDLELAALAAEVGRSAAQVVLRWHLQRGDVLIPKSTHTERLAANAAIFDFALTGAQMARLDALDRGRRYGMHPNDMREPRD</sequence>
<proteinExistence type="inferred from homology"/>
<dbReference type="Gene3D" id="3.20.20.100">
    <property type="entry name" value="NADP-dependent oxidoreductase domain"/>
    <property type="match status" value="1"/>
</dbReference>
<accession>A0ABY1VQI5</accession>
<dbReference type="PROSITE" id="PS00063">
    <property type="entry name" value="ALDOKETO_REDUCTASE_3"/>
    <property type="match status" value="1"/>
</dbReference>
<evidence type="ECO:0000256" key="3">
    <source>
        <dbReference type="ARBA" id="ARBA00023002"/>
    </source>
</evidence>
<dbReference type="PANTHER" id="PTHR43827">
    <property type="entry name" value="2,5-DIKETO-D-GLUCONIC ACID REDUCTASE"/>
    <property type="match status" value="1"/>
</dbReference>
<evidence type="ECO:0000313" key="5">
    <source>
        <dbReference type="EMBL" id="SPT54391.1"/>
    </source>
</evidence>
<dbReference type="EC" id="1.-.-.-" evidence="5"/>
<name>A0ABY1VQI5_9ACTO</name>
<dbReference type="InterPro" id="IPR018170">
    <property type="entry name" value="Aldo/ket_reductase_CS"/>
</dbReference>